<proteinExistence type="predicted"/>
<organism evidence="1 2">
    <name type="scientific">Paenibacillus oceani</name>
    <dbReference type="NCBI Taxonomy" id="2772510"/>
    <lineage>
        <taxon>Bacteria</taxon>
        <taxon>Bacillati</taxon>
        <taxon>Bacillota</taxon>
        <taxon>Bacilli</taxon>
        <taxon>Bacillales</taxon>
        <taxon>Paenibacillaceae</taxon>
        <taxon>Paenibacillus</taxon>
    </lineage>
</organism>
<evidence type="ECO:0000313" key="1">
    <source>
        <dbReference type="EMBL" id="MBD2864948.1"/>
    </source>
</evidence>
<dbReference type="EMBL" id="JACXJA010000035">
    <property type="protein sequence ID" value="MBD2864948.1"/>
    <property type="molecule type" value="Genomic_DNA"/>
</dbReference>
<comment type="caution">
    <text evidence="1">The sequence shown here is derived from an EMBL/GenBank/DDBJ whole genome shotgun (WGS) entry which is preliminary data.</text>
</comment>
<protein>
    <submittedName>
        <fullName evidence="1">Uncharacterized protein</fullName>
    </submittedName>
</protein>
<evidence type="ECO:0000313" key="2">
    <source>
        <dbReference type="Proteomes" id="UP000639396"/>
    </source>
</evidence>
<dbReference type="RefSeq" id="WP_190930568.1">
    <property type="nucleotide sequence ID" value="NZ_JACXJA010000035.1"/>
</dbReference>
<accession>A0A927H232</accession>
<dbReference type="Proteomes" id="UP000639396">
    <property type="component" value="Unassembled WGS sequence"/>
</dbReference>
<reference evidence="1" key="1">
    <citation type="submission" date="2020-09" db="EMBL/GenBank/DDBJ databases">
        <title>A novel bacterium of genus Paenibacillus, isolated from South China Sea.</title>
        <authorList>
            <person name="Huang H."/>
            <person name="Mo K."/>
            <person name="Hu Y."/>
        </authorList>
    </citation>
    <scope>NUCLEOTIDE SEQUENCE</scope>
    <source>
        <strain evidence="1">IB182363</strain>
    </source>
</reference>
<sequence length="104" mass="12377">MDIVIWDVYDVALQSVRFLLANGHWEILCVGDILKARGYKQRWFALEERMRVDEETHHLYIKAGDVKWKEKLQSVLEKSRPAALLLCKSLQNYMESIEFIHWTI</sequence>
<name>A0A927H232_9BACL</name>
<dbReference type="AlphaFoldDB" id="A0A927H232"/>
<gene>
    <name evidence="1" type="ORF">IDH45_23495</name>
</gene>
<keyword evidence="2" id="KW-1185">Reference proteome</keyword>